<dbReference type="InterPro" id="IPR036621">
    <property type="entry name" value="Anticodon-bd_dom_sf"/>
</dbReference>
<evidence type="ECO:0008006" key="3">
    <source>
        <dbReference type="Google" id="ProtNLM"/>
    </source>
</evidence>
<name>A0A841SWX1_9BACL</name>
<dbReference type="GO" id="GO:0006418">
    <property type="term" value="P:tRNA aminoacylation for protein translation"/>
    <property type="evidence" value="ECO:0007669"/>
    <property type="project" value="UniProtKB-ARBA"/>
</dbReference>
<dbReference type="RefSeq" id="WP_185119351.1">
    <property type="nucleotide sequence ID" value="NZ_JACJVQ010000006.1"/>
</dbReference>
<gene>
    <name evidence="1" type="ORF">H7B67_08350</name>
</gene>
<proteinExistence type="predicted"/>
<sequence>MRNVKGTYDSFGPDQALRSSIQSVAREAFERYGYRGNDSAVQHRTDAAGIGGEGSAAELLLLAALLRDRGREPAGRPPVLAAVIAVGDGDGADALRTAALLRAEGIPVRLGPGDADVRFAVLIGETERRLGQVRLKDMADRSERVVDIEEAIYILEKYS</sequence>
<evidence type="ECO:0000313" key="1">
    <source>
        <dbReference type="EMBL" id="MBB6634117.1"/>
    </source>
</evidence>
<comment type="caution">
    <text evidence="1">The sequence shown here is derived from an EMBL/GenBank/DDBJ whole genome shotgun (WGS) entry which is preliminary data.</text>
</comment>
<organism evidence="1 2">
    <name type="scientific">Cohnella thailandensis</name>
    <dbReference type="NCBI Taxonomy" id="557557"/>
    <lineage>
        <taxon>Bacteria</taxon>
        <taxon>Bacillati</taxon>
        <taxon>Bacillota</taxon>
        <taxon>Bacilli</taxon>
        <taxon>Bacillales</taxon>
        <taxon>Paenibacillaceae</taxon>
        <taxon>Cohnella</taxon>
    </lineage>
</organism>
<reference evidence="1 2" key="1">
    <citation type="submission" date="2020-08" db="EMBL/GenBank/DDBJ databases">
        <title>Cohnella phylogeny.</title>
        <authorList>
            <person name="Dunlap C."/>
        </authorList>
    </citation>
    <scope>NUCLEOTIDE SEQUENCE [LARGE SCALE GENOMIC DNA]</scope>
    <source>
        <strain evidence="1 2">DSM 25241</strain>
    </source>
</reference>
<dbReference type="EMBL" id="JACJVQ010000006">
    <property type="protein sequence ID" value="MBB6634117.1"/>
    <property type="molecule type" value="Genomic_DNA"/>
</dbReference>
<accession>A0A841SWX1</accession>
<dbReference type="Proteomes" id="UP000535838">
    <property type="component" value="Unassembled WGS sequence"/>
</dbReference>
<protein>
    <recommendedName>
        <fullName evidence="3">Anticodon-binding domain-containing protein</fullName>
    </recommendedName>
</protein>
<dbReference type="SUPFAM" id="SSF52954">
    <property type="entry name" value="Class II aaRS ABD-related"/>
    <property type="match status" value="1"/>
</dbReference>
<evidence type="ECO:0000313" key="2">
    <source>
        <dbReference type="Proteomes" id="UP000535838"/>
    </source>
</evidence>
<dbReference type="AlphaFoldDB" id="A0A841SWX1"/>
<dbReference type="Gene3D" id="3.40.50.800">
    <property type="entry name" value="Anticodon-binding domain"/>
    <property type="match status" value="1"/>
</dbReference>
<keyword evidence="2" id="KW-1185">Reference proteome</keyword>
<dbReference type="GO" id="GO:0140101">
    <property type="term" value="F:catalytic activity, acting on a tRNA"/>
    <property type="evidence" value="ECO:0007669"/>
    <property type="project" value="UniProtKB-ARBA"/>
</dbReference>